<accession>A0A9N8KXT8</accession>
<name>A0A9N8KXT8_CHRIL</name>
<sequence>MSCVNELGNQFTALFPLQLARVRVWQRRHESDPTVQALVLAQARVNSVVYLVPGDADAGLQHDGGGGPAVCGHYRALMHAWYRAYHLLYFFRRYLAPLELEAELLPGDEGDLLALVHVEHVARPVPAVRGERLRRRCLVLVVTLNNTNAINVQFSALIEPQLFAILVDDLVI</sequence>
<evidence type="ECO:0000313" key="1">
    <source>
        <dbReference type="EMBL" id="CAD0204625.1"/>
    </source>
</evidence>
<dbReference type="Proteomes" id="UP001154114">
    <property type="component" value="Chromosome 21"/>
</dbReference>
<organism evidence="1 2">
    <name type="scientific">Chrysodeixis includens</name>
    <name type="common">Soybean looper</name>
    <name type="synonym">Pseudoplusia includens</name>
    <dbReference type="NCBI Taxonomy" id="689277"/>
    <lineage>
        <taxon>Eukaryota</taxon>
        <taxon>Metazoa</taxon>
        <taxon>Ecdysozoa</taxon>
        <taxon>Arthropoda</taxon>
        <taxon>Hexapoda</taxon>
        <taxon>Insecta</taxon>
        <taxon>Pterygota</taxon>
        <taxon>Neoptera</taxon>
        <taxon>Endopterygota</taxon>
        <taxon>Lepidoptera</taxon>
        <taxon>Glossata</taxon>
        <taxon>Ditrysia</taxon>
        <taxon>Noctuoidea</taxon>
        <taxon>Noctuidae</taxon>
        <taxon>Plusiinae</taxon>
        <taxon>Chrysodeixis</taxon>
    </lineage>
</organism>
<reference evidence="1" key="1">
    <citation type="submission" date="2021-12" db="EMBL/GenBank/DDBJ databases">
        <authorList>
            <person name="King R."/>
        </authorList>
    </citation>
    <scope>NUCLEOTIDE SEQUENCE</scope>
</reference>
<dbReference type="AlphaFoldDB" id="A0A9N8KXT8"/>
<dbReference type="EMBL" id="LR824024">
    <property type="protein sequence ID" value="CAD0204625.1"/>
    <property type="molecule type" value="Genomic_DNA"/>
</dbReference>
<protein>
    <submittedName>
        <fullName evidence="1">Uncharacterized protein</fullName>
    </submittedName>
</protein>
<proteinExistence type="predicted"/>
<gene>
    <name evidence="1" type="ORF">CINC_LOCUS6932</name>
</gene>
<evidence type="ECO:0000313" key="2">
    <source>
        <dbReference type="Proteomes" id="UP001154114"/>
    </source>
</evidence>
<keyword evidence="2" id="KW-1185">Reference proteome</keyword>